<dbReference type="GO" id="GO:0008270">
    <property type="term" value="F:zinc ion binding"/>
    <property type="evidence" value="ECO:0007669"/>
    <property type="project" value="UniProtKB-KW"/>
</dbReference>
<dbReference type="EC" id="2.3.2.27" evidence="3"/>
<feature type="domain" description="Zinc finger RING-H2-type" evidence="10">
    <location>
        <begin position="15"/>
        <end position="43"/>
    </location>
</feature>
<dbReference type="EMBL" id="JAAARO010000013">
    <property type="protein sequence ID" value="KAF5738620.1"/>
    <property type="molecule type" value="Genomic_DNA"/>
</dbReference>
<evidence type="ECO:0000256" key="1">
    <source>
        <dbReference type="ARBA" id="ARBA00000900"/>
    </source>
</evidence>
<dbReference type="FunCoup" id="A0A7J7CX23">
    <property type="interactions" value="220"/>
</dbReference>
<keyword evidence="5" id="KW-0479">Metal-binding</keyword>
<dbReference type="InterPro" id="IPR024766">
    <property type="entry name" value="Znf_RING_H2"/>
</dbReference>
<accession>A0A7J7CX23</accession>
<dbReference type="GO" id="GO:0061630">
    <property type="term" value="F:ubiquitin protein ligase activity"/>
    <property type="evidence" value="ECO:0007669"/>
    <property type="project" value="UniProtKB-EC"/>
</dbReference>
<dbReference type="Pfam" id="PF12678">
    <property type="entry name" value="zf-rbx1"/>
    <property type="match status" value="1"/>
</dbReference>
<dbReference type="PANTHER" id="PTHR46463">
    <property type="entry name" value="ZINC FINGER, RING/FYVE/PHD-TYPE"/>
    <property type="match status" value="1"/>
</dbReference>
<dbReference type="InterPro" id="IPR013083">
    <property type="entry name" value="Znf_RING/FYVE/PHD"/>
</dbReference>
<dbReference type="InParanoid" id="A0A7J7CX23"/>
<evidence type="ECO:0000313" key="11">
    <source>
        <dbReference type="EMBL" id="KAF5738620.1"/>
    </source>
</evidence>
<evidence type="ECO:0000256" key="3">
    <source>
        <dbReference type="ARBA" id="ARBA00012483"/>
    </source>
</evidence>
<organism evidence="11 12">
    <name type="scientific">Tripterygium wilfordii</name>
    <name type="common">Thunder God vine</name>
    <dbReference type="NCBI Taxonomy" id="458696"/>
    <lineage>
        <taxon>Eukaryota</taxon>
        <taxon>Viridiplantae</taxon>
        <taxon>Streptophyta</taxon>
        <taxon>Embryophyta</taxon>
        <taxon>Tracheophyta</taxon>
        <taxon>Spermatophyta</taxon>
        <taxon>Magnoliopsida</taxon>
        <taxon>eudicotyledons</taxon>
        <taxon>Gunneridae</taxon>
        <taxon>Pentapetalae</taxon>
        <taxon>rosids</taxon>
        <taxon>fabids</taxon>
        <taxon>Celastrales</taxon>
        <taxon>Celastraceae</taxon>
        <taxon>Tripterygium</taxon>
    </lineage>
</organism>
<sequence length="311" mass="34617">MESLLSLASVSFDDPIKVTSCKHEYHLQCILEWSQRSRECPNCWQLFFLKDPASQELLAAVESERHCRSRNVSHSTLTTHHQFHEDADVERDGCYSDDSDFDEHIMQHFAAAAASRAHNIDRRVRKIYSVGSPLQVLVSSSPVNLPSVRQSYPVSLGEFQSMSELSCESSHVSCSSSPVNIQPLSSVENTVSSDAGNRVGPPPPENPQRTIPTSFSDAVKSKWSAASASDRYKDSISKGTQGIKEKLLARNNSVKDLSKGVQREMSAGIARMIERLDLTSKRTGASDMDGFTTKEGHRIISPRKERMCWKT</sequence>
<evidence type="ECO:0000256" key="9">
    <source>
        <dbReference type="SAM" id="MobiDB-lite"/>
    </source>
</evidence>
<keyword evidence="8" id="KW-0862">Zinc</keyword>
<evidence type="ECO:0000259" key="10">
    <source>
        <dbReference type="Pfam" id="PF12678"/>
    </source>
</evidence>
<evidence type="ECO:0000256" key="6">
    <source>
        <dbReference type="ARBA" id="ARBA00022771"/>
    </source>
</evidence>
<name>A0A7J7CX23_TRIWF</name>
<dbReference type="PANTHER" id="PTHR46463:SF16">
    <property type="entry name" value="E3 UBIQUITIN-PROTEIN LIGASE RHF1A"/>
    <property type="match status" value="1"/>
</dbReference>
<keyword evidence="7" id="KW-0833">Ubl conjugation pathway</keyword>
<dbReference type="SUPFAM" id="SSF57850">
    <property type="entry name" value="RING/U-box"/>
    <property type="match status" value="1"/>
</dbReference>
<comment type="caution">
    <text evidence="11">The sequence shown here is derived from an EMBL/GenBank/DDBJ whole genome shotgun (WGS) entry which is preliminary data.</text>
</comment>
<keyword evidence="4" id="KW-0808">Transferase</keyword>
<evidence type="ECO:0000256" key="4">
    <source>
        <dbReference type="ARBA" id="ARBA00022679"/>
    </source>
</evidence>
<dbReference type="Gene3D" id="3.30.40.10">
    <property type="entry name" value="Zinc/RING finger domain, C3HC4 (zinc finger)"/>
    <property type="match status" value="1"/>
</dbReference>
<reference evidence="11 12" key="1">
    <citation type="journal article" date="2020" name="Nat. Commun.">
        <title>Genome of Tripterygium wilfordii and identification of cytochrome P450 involved in triptolide biosynthesis.</title>
        <authorList>
            <person name="Tu L."/>
            <person name="Su P."/>
            <person name="Zhang Z."/>
            <person name="Gao L."/>
            <person name="Wang J."/>
            <person name="Hu T."/>
            <person name="Zhou J."/>
            <person name="Zhang Y."/>
            <person name="Zhao Y."/>
            <person name="Liu Y."/>
            <person name="Song Y."/>
            <person name="Tong Y."/>
            <person name="Lu Y."/>
            <person name="Yang J."/>
            <person name="Xu C."/>
            <person name="Jia M."/>
            <person name="Peters R.J."/>
            <person name="Huang L."/>
            <person name="Gao W."/>
        </authorList>
    </citation>
    <scope>NUCLEOTIDE SEQUENCE [LARGE SCALE GENOMIC DNA]</scope>
    <source>
        <strain evidence="12">cv. XIE 37</strain>
        <tissue evidence="11">Leaf</tissue>
    </source>
</reference>
<dbReference type="AlphaFoldDB" id="A0A7J7CX23"/>
<evidence type="ECO:0000256" key="7">
    <source>
        <dbReference type="ARBA" id="ARBA00022786"/>
    </source>
</evidence>
<gene>
    <name evidence="11" type="ORF">HS088_TW13G01521</name>
</gene>
<comment type="pathway">
    <text evidence="2">Protein modification; protein ubiquitination.</text>
</comment>
<evidence type="ECO:0000256" key="5">
    <source>
        <dbReference type="ARBA" id="ARBA00022723"/>
    </source>
</evidence>
<keyword evidence="12" id="KW-1185">Reference proteome</keyword>
<evidence type="ECO:0000256" key="8">
    <source>
        <dbReference type="ARBA" id="ARBA00022833"/>
    </source>
</evidence>
<proteinExistence type="predicted"/>
<protein>
    <recommendedName>
        <fullName evidence="3">RING-type E3 ubiquitin transferase</fullName>
        <ecNumber evidence="3">2.3.2.27</ecNumber>
    </recommendedName>
</protein>
<keyword evidence="6" id="KW-0863">Zinc-finger</keyword>
<dbReference type="Proteomes" id="UP000593562">
    <property type="component" value="Unassembled WGS sequence"/>
</dbReference>
<evidence type="ECO:0000256" key="2">
    <source>
        <dbReference type="ARBA" id="ARBA00004906"/>
    </source>
</evidence>
<evidence type="ECO:0000313" key="12">
    <source>
        <dbReference type="Proteomes" id="UP000593562"/>
    </source>
</evidence>
<comment type="catalytic activity">
    <reaction evidence="1">
        <text>S-ubiquitinyl-[E2 ubiquitin-conjugating enzyme]-L-cysteine + [acceptor protein]-L-lysine = [E2 ubiquitin-conjugating enzyme]-L-cysteine + N(6)-ubiquitinyl-[acceptor protein]-L-lysine.</text>
        <dbReference type="EC" id="2.3.2.27"/>
    </reaction>
</comment>
<feature type="region of interest" description="Disordered" evidence="9">
    <location>
        <begin position="188"/>
        <end position="213"/>
    </location>
</feature>